<evidence type="ECO:0000313" key="4">
    <source>
        <dbReference type="EMBL" id="KHD96548.1"/>
    </source>
</evidence>
<dbReference type="EMBL" id="JSUH01000015">
    <property type="protein sequence ID" value="KHD96548.1"/>
    <property type="molecule type" value="Genomic_DNA"/>
</dbReference>
<sequence>METQPGYDELAEQYELAFPDPFQTPLERHAVAAFADMVLDSPGDGQVLDIGCGTGHVTAELASRGLRVVGIDPSHAMLNVAQRSHPDVPFRPGDADLSGSPELTNQQVPLQGVLARFSLIHIDPHLLVGVLDSWAKPMPAGGVVLLAFQTNDNDGQPVAPFDHAVAPAWRWHPDEMSKRLAQTRFHEAWRTMSQPDSLHRFPECHLAAVRRP</sequence>
<dbReference type="PANTHER" id="PTHR43861">
    <property type="entry name" value="TRANS-ACONITATE 2-METHYLTRANSFERASE-RELATED"/>
    <property type="match status" value="1"/>
</dbReference>
<dbReference type="CDD" id="cd02440">
    <property type="entry name" value="AdoMet_MTases"/>
    <property type="match status" value="1"/>
</dbReference>
<dbReference type="AlphaFoldDB" id="A0A0A6VQ60"/>
<proteinExistence type="predicted"/>
<dbReference type="PANTHER" id="PTHR43861:SF1">
    <property type="entry name" value="TRANS-ACONITATE 2-METHYLTRANSFERASE"/>
    <property type="match status" value="1"/>
</dbReference>
<keyword evidence="1 4" id="KW-0489">Methyltransferase</keyword>
<accession>A0A0A6VQ60</accession>
<dbReference type="RefSeq" id="WP_035929371.1">
    <property type="nucleotide sequence ID" value="NZ_JSUH01000015.1"/>
</dbReference>
<dbReference type="Proteomes" id="UP000030466">
    <property type="component" value="Unassembled WGS sequence"/>
</dbReference>
<dbReference type="InterPro" id="IPR029063">
    <property type="entry name" value="SAM-dependent_MTases_sf"/>
</dbReference>
<evidence type="ECO:0000259" key="3">
    <source>
        <dbReference type="Pfam" id="PF13649"/>
    </source>
</evidence>
<dbReference type="OrthoDB" id="9805171at2"/>
<dbReference type="InterPro" id="IPR041698">
    <property type="entry name" value="Methyltransf_25"/>
</dbReference>
<evidence type="ECO:0000313" key="5">
    <source>
        <dbReference type="Proteomes" id="UP000030466"/>
    </source>
</evidence>
<reference evidence="4 5" key="1">
    <citation type="journal article" date="2003" name="Int. J. Syst. Evol. Microbiol.">
        <title>Kocuria polaris sp. nov., an orange-pigmented psychrophilic bacterium isolated from an Antarctic cyanobacterial mat sample.</title>
        <authorList>
            <person name="Reddy G.S."/>
            <person name="Prakash J.S."/>
            <person name="Prabahar V."/>
            <person name="Matsumoto G.I."/>
            <person name="Stackebrandt E."/>
            <person name="Shivaji S."/>
        </authorList>
    </citation>
    <scope>NUCLEOTIDE SEQUENCE [LARGE SCALE GENOMIC DNA]</scope>
    <source>
        <strain evidence="4 5">CMS 76or</strain>
    </source>
</reference>
<evidence type="ECO:0000256" key="1">
    <source>
        <dbReference type="ARBA" id="ARBA00022603"/>
    </source>
</evidence>
<dbReference type="Gene3D" id="3.40.50.150">
    <property type="entry name" value="Vaccinia Virus protein VP39"/>
    <property type="match status" value="1"/>
</dbReference>
<organism evidence="4 5">
    <name type="scientific">Kocuria rosea subsp. polaris</name>
    <dbReference type="NCBI Taxonomy" id="136273"/>
    <lineage>
        <taxon>Bacteria</taxon>
        <taxon>Bacillati</taxon>
        <taxon>Actinomycetota</taxon>
        <taxon>Actinomycetes</taxon>
        <taxon>Micrococcales</taxon>
        <taxon>Micrococcaceae</taxon>
        <taxon>Kocuria</taxon>
    </lineage>
</organism>
<name>A0A0A6VQ60_KOCRO</name>
<keyword evidence="2 4" id="KW-0808">Transferase</keyword>
<keyword evidence="5" id="KW-1185">Reference proteome</keyword>
<dbReference type="GO" id="GO:0008168">
    <property type="term" value="F:methyltransferase activity"/>
    <property type="evidence" value="ECO:0007669"/>
    <property type="project" value="UniProtKB-KW"/>
</dbReference>
<dbReference type="SUPFAM" id="SSF53335">
    <property type="entry name" value="S-adenosyl-L-methionine-dependent methyltransferases"/>
    <property type="match status" value="1"/>
</dbReference>
<protein>
    <submittedName>
        <fullName evidence="4">Methyltransferase type 11</fullName>
    </submittedName>
</protein>
<evidence type="ECO:0000256" key="2">
    <source>
        <dbReference type="ARBA" id="ARBA00022679"/>
    </source>
</evidence>
<comment type="caution">
    <text evidence="4">The sequence shown here is derived from an EMBL/GenBank/DDBJ whole genome shotgun (WGS) entry which is preliminary data.</text>
</comment>
<feature type="domain" description="Methyltransferase" evidence="3">
    <location>
        <begin position="47"/>
        <end position="136"/>
    </location>
</feature>
<gene>
    <name evidence="4" type="ORF">GY22_14710</name>
</gene>
<dbReference type="Pfam" id="PF13649">
    <property type="entry name" value="Methyltransf_25"/>
    <property type="match status" value="1"/>
</dbReference>
<dbReference type="GO" id="GO:0032259">
    <property type="term" value="P:methylation"/>
    <property type="evidence" value="ECO:0007669"/>
    <property type="project" value="UniProtKB-KW"/>
</dbReference>